<dbReference type="NCBIfam" id="NF038357">
    <property type="entry name" value="BN6_48550_fam"/>
    <property type="match status" value="1"/>
</dbReference>
<accession>A0A2P8I4A1</accession>
<name>A0A2P8I4A1_SACCR</name>
<reference evidence="3 4" key="1">
    <citation type="submission" date="2018-03" db="EMBL/GenBank/DDBJ databases">
        <title>Genomic Encyclopedia of Type Strains, Phase III (KMG-III): the genomes of soil and plant-associated and newly described type strains.</title>
        <authorList>
            <person name="Whitman W."/>
        </authorList>
    </citation>
    <scope>NUCLEOTIDE SEQUENCE [LARGE SCALE GENOMIC DNA]</scope>
    <source>
        <strain evidence="3 4">CGMCC 4.7097</strain>
    </source>
</reference>
<gene>
    <name evidence="3" type="ORF">B0I31_10990</name>
</gene>
<keyword evidence="4" id="KW-1185">Reference proteome</keyword>
<dbReference type="InterPro" id="IPR046923">
    <property type="entry name" value="CATRA-C"/>
</dbReference>
<evidence type="ECO:0000313" key="4">
    <source>
        <dbReference type="Proteomes" id="UP000241118"/>
    </source>
</evidence>
<dbReference type="OrthoDB" id="3628614at2"/>
<dbReference type="Pfam" id="PF20270">
    <property type="entry name" value="CATRA-C"/>
    <property type="match status" value="1"/>
</dbReference>
<protein>
    <recommendedName>
        <fullName evidence="5">Class 3 adenylate cyclase</fullName>
    </recommendedName>
</protein>
<organism evidence="3 4">
    <name type="scientific">Saccharothrix carnea</name>
    <dbReference type="NCBI Taxonomy" id="1280637"/>
    <lineage>
        <taxon>Bacteria</taxon>
        <taxon>Bacillati</taxon>
        <taxon>Actinomycetota</taxon>
        <taxon>Actinomycetes</taxon>
        <taxon>Pseudonocardiales</taxon>
        <taxon>Pseudonocardiaceae</taxon>
        <taxon>Saccharothrix</taxon>
    </lineage>
</organism>
<proteinExistence type="predicted"/>
<evidence type="ECO:0000313" key="3">
    <source>
        <dbReference type="EMBL" id="PSL53300.1"/>
    </source>
</evidence>
<evidence type="ECO:0000259" key="2">
    <source>
        <dbReference type="Pfam" id="PF20270"/>
    </source>
</evidence>
<sequence>MLADQELVVHLYAPAVGDAEDGLRAIWARCRALGAVHPVPNTELPSALPGSLRSSRPDGAVAAAQDDAADTQAVLRRSHDVLNLSLAFTAPDSPPGSGWIAFDRRCTDLVGDAADLLGTTRVFQAKHPSGVDETVTAALPAHLRDRFRWAAPEVREGVLALLEPVDNVGADRVLVVLAPAGHDAVLSAWTWSRGTAEMPPLARYLMHATRLRHSIGVLHADTPELDRLRARVHDEVRRADPGQPVAVALTAATSALRRLRRAAEIDRTNMTAVFSRPLAADDGLADWVDRQLDHALRRLDEGRRLMDEVRVLRPPAPMAEAPGGRAIRMGFMLDVVGYGGRESGPRVEVQRRLAALVNSVLHDLGTAPSTVDRQDTGDGLLAFLPPGSDVNRALPLLLRRTADRLAHGNAEAQDRLRLRMAVVLGPVGRSELGFSGTAATVAGRLLDCAPLREQVVAQPERDLAVVLSDHVYEFVVAEGVPGLPREQFSPVKVRVKELATEAWLWTG</sequence>
<evidence type="ECO:0000259" key="1">
    <source>
        <dbReference type="Pfam" id="PF20269"/>
    </source>
</evidence>
<dbReference type="Pfam" id="PF20269">
    <property type="entry name" value="CATRA-N"/>
    <property type="match status" value="1"/>
</dbReference>
<dbReference type="EMBL" id="PYAX01000009">
    <property type="protein sequence ID" value="PSL53300.1"/>
    <property type="molecule type" value="Genomic_DNA"/>
</dbReference>
<feature type="domain" description="CASPASE and TPR Repeat-Associated N-terminal" evidence="1">
    <location>
        <begin position="6"/>
        <end position="194"/>
    </location>
</feature>
<evidence type="ECO:0008006" key="5">
    <source>
        <dbReference type="Google" id="ProtNLM"/>
    </source>
</evidence>
<dbReference type="Proteomes" id="UP000241118">
    <property type="component" value="Unassembled WGS sequence"/>
</dbReference>
<dbReference type="AlphaFoldDB" id="A0A2P8I4A1"/>
<comment type="caution">
    <text evidence="3">The sequence shown here is derived from an EMBL/GenBank/DDBJ whole genome shotgun (WGS) entry which is preliminary data.</text>
</comment>
<dbReference type="RefSeq" id="WP_146173945.1">
    <property type="nucleotide sequence ID" value="NZ_PYAX01000009.1"/>
</dbReference>
<feature type="domain" description="CASPASE and TPR Repeat-Associated C-terminal" evidence="2">
    <location>
        <begin position="199"/>
        <end position="304"/>
    </location>
</feature>
<dbReference type="InterPro" id="IPR046922">
    <property type="entry name" value="CATRA-N"/>
</dbReference>